<dbReference type="OrthoDB" id="164224at2"/>
<dbReference type="Pfam" id="PF13459">
    <property type="entry name" value="Fer4_15"/>
    <property type="match status" value="1"/>
</dbReference>
<keyword evidence="2 6" id="KW-0479">Metal-binding</keyword>
<sequence>MKVRVDTDLCAGFGICVGICPEVFELHDDGYATVLVSEVPPELEELVRRAADQCPTQAISLSGDSSD</sequence>
<dbReference type="PANTHER" id="PTHR36923">
    <property type="entry name" value="FERREDOXIN"/>
    <property type="match status" value="1"/>
</dbReference>
<dbReference type="InterPro" id="IPR017896">
    <property type="entry name" value="4Fe4S_Fe-S-bd"/>
</dbReference>
<evidence type="ECO:0000256" key="5">
    <source>
        <dbReference type="ARBA" id="ARBA00023014"/>
    </source>
</evidence>
<proteinExistence type="predicted"/>
<keyword evidence="1 6" id="KW-0813">Transport</keyword>
<dbReference type="GO" id="GO:0009055">
    <property type="term" value="F:electron transfer activity"/>
    <property type="evidence" value="ECO:0007669"/>
    <property type="project" value="UniProtKB-UniRule"/>
</dbReference>
<keyword evidence="4 6" id="KW-0408">Iron</keyword>
<comment type="function">
    <text evidence="6">Ferredoxins are iron-sulfur proteins that transfer electrons in a wide variety of metabolic reactions.</text>
</comment>
<dbReference type="AlphaFoldDB" id="A0A418WKJ9"/>
<comment type="caution">
    <text evidence="8">The sequence shown here is derived from an EMBL/GenBank/DDBJ whole genome shotgun (WGS) entry which is preliminary data.</text>
</comment>
<feature type="domain" description="4Fe-4S ferredoxin-type" evidence="7">
    <location>
        <begin position="1"/>
        <end position="29"/>
    </location>
</feature>
<gene>
    <name evidence="8" type="ORF">D3876_09490</name>
</gene>
<keyword evidence="5 6" id="KW-0411">Iron-sulfur</keyword>
<dbReference type="RefSeq" id="WP_119761678.1">
    <property type="nucleotide sequence ID" value="NZ_QYUM01000003.1"/>
</dbReference>
<evidence type="ECO:0000256" key="4">
    <source>
        <dbReference type="ARBA" id="ARBA00023004"/>
    </source>
</evidence>
<evidence type="ECO:0000256" key="3">
    <source>
        <dbReference type="ARBA" id="ARBA00022982"/>
    </source>
</evidence>
<keyword evidence="9" id="KW-1185">Reference proteome</keyword>
<dbReference type="InterPro" id="IPR051269">
    <property type="entry name" value="Fe-S_cluster_ET"/>
</dbReference>
<evidence type="ECO:0000256" key="1">
    <source>
        <dbReference type="ARBA" id="ARBA00022448"/>
    </source>
</evidence>
<dbReference type="PROSITE" id="PS51379">
    <property type="entry name" value="4FE4S_FER_2"/>
    <property type="match status" value="1"/>
</dbReference>
<dbReference type="Proteomes" id="UP000286100">
    <property type="component" value="Unassembled WGS sequence"/>
</dbReference>
<dbReference type="SUPFAM" id="SSF54862">
    <property type="entry name" value="4Fe-4S ferredoxins"/>
    <property type="match status" value="1"/>
</dbReference>
<dbReference type="PRINTS" id="PR00352">
    <property type="entry name" value="3FE4SFRDOXIN"/>
</dbReference>
<evidence type="ECO:0000313" key="8">
    <source>
        <dbReference type="EMBL" id="RJF90462.1"/>
    </source>
</evidence>
<accession>A0A418WKJ9</accession>
<keyword evidence="3 6" id="KW-0249">Electron transport</keyword>
<protein>
    <recommendedName>
        <fullName evidence="6">Ferredoxin</fullName>
    </recommendedName>
</protein>
<name>A0A418WKJ9_9SPHN</name>
<evidence type="ECO:0000256" key="2">
    <source>
        <dbReference type="ARBA" id="ARBA00022723"/>
    </source>
</evidence>
<dbReference type="EMBL" id="QYUM01000003">
    <property type="protein sequence ID" value="RJF90462.1"/>
    <property type="molecule type" value="Genomic_DNA"/>
</dbReference>
<evidence type="ECO:0000259" key="7">
    <source>
        <dbReference type="PROSITE" id="PS51379"/>
    </source>
</evidence>
<dbReference type="PANTHER" id="PTHR36923:SF3">
    <property type="entry name" value="FERREDOXIN"/>
    <property type="match status" value="1"/>
</dbReference>
<dbReference type="InterPro" id="IPR001080">
    <property type="entry name" value="3Fe4S_ferredoxin"/>
</dbReference>
<dbReference type="Gene3D" id="3.30.70.20">
    <property type="match status" value="1"/>
</dbReference>
<organism evidence="8 9">
    <name type="scientific">Sphingomonas cavernae</name>
    <dbReference type="NCBI Taxonomy" id="2320861"/>
    <lineage>
        <taxon>Bacteria</taxon>
        <taxon>Pseudomonadati</taxon>
        <taxon>Pseudomonadota</taxon>
        <taxon>Alphaproteobacteria</taxon>
        <taxon>Sphingomonadales</taxon>
        <taxon>Sphingomonadaceae</taxon>
        <taxon>Sphingomonas</taxon>
    </lineage>
</organism>
<reference evidence="8 9" key="1">
    <citation type="submission" date="2018-09" db="EMBL/GenBank/DDBJ databases">
        <authorList>
            <person name="Zhu H."/>
        </authorList>
    </citation>
    <scope>NUCLEOTIDE SEQUENCE [LARGE SCALE GENOMIC DNA]</scope>
    <source>
        <strain evidence="8 9">K2R01-6</strain>
    </source>
</reference>
<dbReference type="GO" id="GO:0005506">
    <property type="term" value="F:iron ion binding"/>
    <property type="evidence" value="ECO:0007669"/>
    <property type="project" value="UniProtKB-UniRule"/>
</dbReference>
<evidence type="ECO:0000313" key="9">
    <source>
        <dbReference type="Proteomes" id="UP000286100"/>
    </source>
</evidence>
<evidence type="ECO:0000256" key="6">
    <source>
        <dbReference type="RuleBase" id="RU368020"/>
    </source>
</evidence>
<dbReference type="GO" id="GO:0051536">
    <property type="term" value="F:iron-sulfur cluster binding"/>
    <property type="evidence" value="ECO:0007669"/>
    <property type="project" value="UniProtKB-KW"/>
</dbReference>